<dbReference type="AlphaFoldDB" id="A0A117IA77"/>
<evidence type="ECO:0000256" key="4">
    <source>
        <dbReference type="PROSITE-ProRule" id="PRU00335"/>
    </source>
</evidence>
<feature type="domain" description="HTH tetR-type" evidence="5">
    <location>
        <begin position="10"/>
        <end position="70"/>
    </location>
</feature>
<reference evidence="7" key="2">
    <citation type="submission" date="2016-02" db="EMBL/GenBank/DDBJ databases">
        <title>Draft genome sequence of five rapidly growing Mycobacterium species.</title>
        <authorList>
            <person name="Katahira K."/>
            <person name="Gotou Y."/>
            <person name="Iida K."/>
            <person name="Ogura Y."/>
            <person name="Hayashi T."/>
        </authorList>
    </citation>
    <scope>NUCLEOTIDE SEQUENCE [LARGE SCALE GENOMIC DNA]</scope>
    <source>
        <strain evidence="7">JCM15298</strain>
    </source>
</reference>
<keyword evidence="2 4" id="KW-0238">DNA-binding</keyword>
<dbReference type="PANTHER" id="PTHR30055">
    <property type="entry name" value="HTH-TYPE TRANSCRIPTIONAL REGULATOR RUTR"/>
    <property type="match status" value="1"/>
</dbReference>
<comment type="caution">
    <text evidence="6">The sequence shown here is derived from an EMBL/GenBank/DDBJ whole genome shotgun (WGS) entry which is preliminary data.</text>
</comment>
<dbReference type="InterPro" id="IPR009057">
    <property type="entry name" value="Homeodomain-like_sf"/>
</dbReference>
<dbReference type="Pfam" id="PF00440">
    <property type="entry name" value="TetR_N"/>
    <property type="match status" value="1"/>
</dbReference>
<dbReference type="Proteomes" id="UP000069443">
    <property type="component" value="Unassembled WGS sequence"/>
</dbReference>
<evidence type="ECO:0000256" key="3">
    <source>
        <dbReference type="ARBA" id="ARBA00023163"/>
    </source>
</evidence>
<feature type="DNA-binding region" description="H-T-H motif" evidence="4">
    <location>
        <begin position="33"/>
        <end position="52"/>
    </location>
</feature>
<dbReference type="PROSITE" id="PS50977">
    <property type="entry name" value="HTH_TETR_2"/>
    <property type="match status" value="1"/>
</dbReference>
<keyword evidence="1" id="KW-0805">Transcription regulation</keyword>
<keyword evidence="7" id="KW-1185">Reference proteome</keyword>
<accession>A0A117IA77</accession>
<proteinExistence type="predicted"/>
<evidence type="ECO:0000259" key="5">
    <source>
        <dbReference type="PROSITE" id="PS50977"/>
    </source>
</evidence>
<dbReference type="STRING" id="228230.RMCC_2925"/>
<gene>
    <name evidence="6" type="ORF">RMCC_2925</name>
</gene>
<dbReference type="GO" id="GO:0003700">
    <property type="term" value="F:DNA-binding transcription factor activity"/>
    <property type="evidence" value="ECO:0007669"/>
    <property type="project" value="TreeGrafter"/>
</dbReference>
<organism evidence="6 7">
    <name type="scientific">Mycolicibacterium canariasense</name>
    <name type="common">Mycobacterium canariasense</name>
    <dbReference type="NCBI Taxonomy" id="228230"/>
    <lineage>
        <taxon>Bacteria</taxon>
        <taxon>Bacillati</taxon>
        <taxon>Actinomycetota</taxon>
        <taxon>Actinomycetes</taxon>
        <taxon>Mycobacteriales</taxon>
        <taxon>Mycobacteriaceae</taxon>
        <taxon>Mycolicibacterium</taxon>
    </lineage>
</organism>
<evidence type="ECO:0000313" key="7">
    <source>
        <dbReference type="Proteomes" id="UP000069443"/>
    </source>
</evidence>
<dbReference type="EMBL" id="BCSY01000046">
    <property type="protein sequence ID" value="GAS95959.1"/>
    <property type="molecule type" value="Genomic_DNA"/>
</dbReference>
<dbReference type="InterPro" id="IPR001647">
    <property type="entry name" value="HTH_TetR"/>
</dbReference>
<dbReference type="PANTHER" id="PTHR30055:SF234">
    <property type="entry name" value="HTH-TYPE TRANSCRIPTIONAL REGULATOR BETI"/>
    <property type="match status" value="1"/>
</dbReference>
<keyword evidence="3" id="KW-0804">Transcription</keyword>
<name>A0A117IA77_MYCCR</name>
<dbReference type="SUPFAM" id="SSF48498">
    <property type="entry name" value="Tetracyclin repressor-like, C-terminal domain"/>
    <property type="match status" value="1"/>
</dbReference>
<dbReference type="SUPFAM" id="SSF46689">
    <property type="entry name" value="Homeodomain-like"/>
    <property type="match status" value="1"/>
</dbReference>
<protein>
    <submittedName>
        <fullName evidence="6">TetR-family protein transcriptional regulator</fullName>
    </submittedName>
</protein>
<evidence type="ECO:0000256" key="1">
    <source>
        <dbReference type="ARBA" id="ARBA00023015"/>
    </source>
</evidence>
<sequence>MLYMAIDTGTSASDRLLEAAAELLASGGVEAVSTRAVAAAAGTQPPILYRRFGDKDGLLEAVTLHILQGYIARKRKLLRQSDDPVADLRRLWDLFVAFGFSQPECFALIYGHPRRGGPVSAAAETTVSMLHTAIARIADEGKLRMSVERATDLFRSCGVGFVITQLTVAPRMRDPELSDIARENALASIMVTSGAGKARSTLAGRATALRQAIGNDEVPLTAAERDLLFEWLDRIANRRAR</sequence>
<dbReference type="InterPro" id="IPR050109">
    <property type="entry name" value="HTH-type_TetR-like_transc_reg"/>
</dbReference>
<dbReference type="PRINTS" id="PR00455">
    <property type="entry name" value="HTHTETR"/>
</dbReference>
<dbReference type="GO" id="GO:0000976">
    <property type="term" value="F:transcription cis-regulatory region binding"/>
    <property type="evidence" value="ECO:0007669"/>
    <property type="project" value="TreeGrafter"/>
</dbReference>
<dbReference type="Gene3D" id="1.10.357.10">
    <property type="entry name" value="Tetracycline Repressor, domain 2"/>
    <property type="match status" value="1"/>
</dbReference>
<dbReference type="InterPro" id="IPR036271">
    <property type="entry name" value="Tet_transcr_reg_TetR-rel_C_sf"/>
</dbReference>
<evidence type="ECO:0000313" key="6">
    <source>
        <dbReference type="EMBL" id="GAS95959.1"/>
    </source>
</evidence>
<reference evidence="7" key="1">
    <citation type="journal article" date="2016" name="Genome Announc.">
        <title>Draft Genome Sequences of Five Rapidly Growing Mycobacterium Species, M. thermoresistibile, M. fortuitum subsp. acetamidolyticum, M. canariasense, M. brisbanense, and M. novocastrense.</title>
        <authorList>
            <person name="Katahira K."/>
            <person name="Ogura Y."/>
            <person name="Gotoh Y."/>
            <person name="Hayashi T."/>
        </authorList>
    </citation>
    <scope>NUCLEOTIDE SEQUENCE [LARGE SCALE GENOMIC DNA]</scope>
    <source>
        <strain evidence="7">JCM15298</strain>
    </source>
</reference>
<evidence type="ECO:0000256" key="2">
    <source>
        <dbReference type="ARBA" id="ARBA00023125"/>
    </source>
</evidence>